<name>A0A1W2DKX4_9FIRM</name>
<dbReference type="RefSeq" id="WP_084577157.1">
    <property type="nucleotide sequence ID" value="NZ_CP155572.1"/>
</dbReference>
<dbReference type="SUPFAM" id="SSF51126">
    <property type="entry name" value="Pectin lyase-like"/>
    <property type="match status" value="1"/>
</dbReference>
<keyword evidence="3" id="KW-1185">Reference proteome</keyword>
<feature type="domain" description="Right handed beta helix" evidence="1">
    <location>
        <begin position="226"/>
        <end position="331"/>
    </location>
</feature>
<reference evidence="2 3" key="1">
    <citation type="submission" date="2017-04" db="EMBL/GenBank/DDBJ databases">
        <authorList>
            <person name="Afonso C.L."/>
            <person name="Miller P.J."/>
            <person name="Scott M.A."/>
            <person name="Spackman E."/>
            <person name="Goraichik I."/>
            <person name="Dimitrov K.M."/>
            <person name="Suarez D.L."/>
            <person name="Swayne D.E."/>
        </authorList>
    </citation>
    <scope>NUCLEOTIDE SEQUENCE [LARGE SCALE GENOMIC DNA]</scope>
    <source>
        <strain evidence="2 3">DSM 5090</strain>
    </source>
</reference>
<dbReference type="SMART" id="SM00710">
    <property type="entry name" value="PbH1"/>
    <property type="match status" value="8"/>
</dbReference>
<gene>
    <name evidence="2" type="ORF">SAMN04488500_116109</name>
</gene>
<evidence type="ECO:0000259" key="1">
    <source>
        <dbReference type="Pfam" id="PF13229"/>
    </source>
</evidence>
<dbReference type="AlphaFoldDB" id="A0A1W2DKX4"/>
<dbReference type="InterPro" id="IPR039448">
    <property type="entry name" value="Beta_helix"/>
</dbReference>
<evidence type="ECO:0000313" key="3">
    <source>
        <dbReference type="Proteomes" id="UP000192738"/>
    </source>
</evidence>
<dbReference type="Pfam" id="PF13229">
    <property type="entry name" value="Beta_helix"/>
    <property type="match status" value="1"/>
</dbReference>
<protein>
    <submittedName>
        <fullName evidence="2">Right handed beta helix region</fullName>
    </submittedName>
</protein>
<accession>A0A1W2DKX4</accession>
<dbReference type="Gene3D" id="2.160.20.10">
    <property type="entry name" value="Single-stranded right-handed beta-helix, Pectin lyase-like"/>
    <property type="match status" value="1"/>
</dbReference>
<dbReference type="Proteomes" id="UP000192738">
    <property type="component" value="Unassembled WGS sequence"/>
</dbReference>
<dbReference type="InterPro" id="IPR012334">
    <property type="entry name" value="Pectin_lyas_fold"/>
</dbReference>
<dbReference type="OrthoDB" id="9813368at2"/>
<sequence>MSDPKIDVVQAANRANESRESSMAAENGASEAVLAAISYKLYAINLTTWGIYNDGTHPSETEKGINAAIIWAKNNGYEGVYLKEGMYLIEPTYYADPVNKTGARGVPLPFPASSVKGGERGIQPASNSIFEMHRNCIIKTNPNNAHVTVSISICDKDNVTIIGGQIAGDRDTHLFTYYAGYGIGGMNHGLVAQRSKNIKVYDTKFVNHGGDGVLLLDNMGMYRMNSDIYMKNVVCDNNMRQGMSIVGGDSMVFEDCVFSGSNGQSPEYGVDIEAAYSSTNIVFRRCRFTKNNRGGLINASGTNLVLENCTFTQGLGYHPAYGIQIKDCTFDNQDYVDYYKKYPYLLTPGKAYAVGDRARLDYPITSEGFTCIKAGSTSGAMNRKNNWPPAEIQSSLLGIVYTYGTTEWVHSDNFYSYGDGGGVVPSAQPFLPALPINSRENNRAYSVGNQVRLSDGTAVVCTVTGSSGASAPNTTGKYLGDTITDGNVTWKIVDNVFPKTYRKNSAVYAEGDLIWWGDDTIWECVTGGTTAAAEPTLKDLPFDAILIAHASTSRIKKVAFDANAPDWTPNMTKNLNDKVNIAGTTWQYVSRQPYNIIFGNCSTGDKEPRVTDLAKELLLTDGTVVWKKGNSGINCPVATTLAERCIVENTKLMLSGPIVKATNNLVINGDYMVTARQLFSTGNVIRNDGIPTKKVTYAANEGNSLGDIIHNSIINIVPDFDFAIPQKRLVENLVIKNSTINNSKGILHNCTLVFSEPIVGTNLGPSINMIGGEISAYLYPSTRLFAPYRSQFSLQGVIINITLNTGSYFFKGYTKAADGFYSKIQDCIFNITPLGTDVTLFSLGYGDGNVQLANNKFFNSDHSKSINVILPTGDAVNTFNRCNYFDVNYYSTDINSGNNIGGYAVRTTVDSSGVPVKGSYALGTRIMNITPAIGSPKSWLVTTDGLAYSKTRENSTAYAVGTFVKWPSGNNIYECIGAGTTAASAPAAGRGTVIDGTIVWLYRGNKTAVFTSEGKL</sequence>
<organism evidence="2 3">
    <name type="scientific">Sporomusa malonica</name>
    <dbReference type="NCBI Taxonomy" id="112901"/>
    <lineage>
        <taxon>Bacteria</taxon>
        <taxon>Bacillati</taxon>
        <taxon>Bacillota</taxon>
        <taxon>Negativicutes</taxon>
        <taxon>Selenomonadales</taxon>
        <taxon>Sporomusaceae</taxon>
        <taxon>Sporomusa</taxon>
    </lineage>
</organism>
<dbReference type="EMBL" id="FWXI01000016">
    <property type="protein sequence ID" value="SMC98097.1"/>
    <property type="molecule type" value="Genomic_DNA"/>
</dbReference>
<dbReference type="InterPro" id="IPR006626">
    <property type="entry name" value="PbH1"/>
</dbReference>
<dbReference type="InterPro" id="IPR011050">
    <property type="entry name" value="Pectin_lyase_fold/virulence"/>
</dbReference>
<dbReference type="STRING" id="112901.SAMN04488500_116109"/>
<evidence type="ECO:0000313" key="2">
    <source>
        <dbReference type="EMBL" id="SMC98097.1"/>
    </source>
</evidence>
<proteinExistence type="predicted"/>